<dbReference type="Proteomes" id="UP001165363">
    <property type="component" value="Unassembled WGS sequence"/>
</dbReference>
<reference evidence="1" key="1">
    <citation type="submission" date="2022-05" db="EMBL/GenBank/DDBJ databases">
        <authorList>
            <person name="Jo J.-H."/>
            <person name="Im W.-T."/>
        </authorList>
    </citation>
    <scope>NUCLEOTIDE SEQUENCE</scope>
    <source>
        <strain evidence="1">SE158</strain>
    </source>
</reference>
<name>A0ABT0RP95_9SPHN</name>
<protein>
    <submittedName>
        <fullName evidence="1">Uncharacterized protein</fullName>
    </submittedName>
</protein>
<proteinExistence type="predicted"/>
<evidence type="ECO:0000313" key="1">
    <source>
        <dbReference type="EMBL" id="MCL6684471.1"/>
    </source>
</evidence>
<organism evidence="1 2">
    <name type="scientific">Sphingomonas alba</name>
    <dbReference type="NCBI Taxonomy" id="2908208"/>
    <lineage>
        <taxon>Bacteria</taxon>
        <taxon>Pseudomonadati</taxon>
        <taxon>Pseudomonadota</taxon>
        <taxon>Alphaproteobacteria</taxon>
        <taxon>Sphingomonadales</taxon>
        <taxon>Sphingomonadaceae</taxon>
        <taxon>Sphingomonas</taxon>
    </lineage>
</organism>
<dbReference type="EMBL" id="JAMGBD010000002">
    <property type="protein sequence ID" value="MCL6684471.1"/>
    <property type="molecule type" value="Genomic_DNA"/>
</dbReference>
<keyword evidence="2" id="KW-1185">Reference proteome</keyword>
<sequence length="88" mass="10296">MFDAQTPLAEANETFLSHSLNDPVSVNRRHFERVGQLLLSERQIELSITDNTRLLEALMQFADQVRQMLAPFRGVRDRSTIREEWPVR</sequence>
<comment type="caution">
    <text evidence="1">The sequence shown here is derived from an EMBL/GenBank/DDBJ whole genome shotgun (WGS) entry which is preliminary data.</text>
</comment>
<gene>
    <name evidence="1" type="ORF">LZ536_11260</name>
</gene>
<evidence type="ECO:0000313" key="2">
    <source>
        <dbReference type="Proteomes" id="UP001165363"/>
    </source>
</evidence>
<accession>A0ABT0RP95</accession>